<name>A0A914QZ96_9BILA</name>
<dbReference type="WBParaSite" id="PDA_v2.g27805.t1">
    <property type="protein sequence ID" value="PDA_v2.g27805.t1"/>
    <property type="gene ID" value="PDA_v2.g27805"/>
</dbReference>
<accession>A0A914QZ96</accession>
<dbReference type="WBParaSite" id="PDA_v2.g9248.t1">
    <property type="protein sequence ID" value="PDA_v2.g9248.t1"/>
    <property type="gene ID" value="PDA_v2.g9248"/>
</dbReference>
<keyword evidence="2" id="KW-1185">Reference proteome</keyword>
<dbReference type="WBParaSite" id="PDA_v2.g20717.t1">
    <property type="protein sequence ID" value="PDA_v2.g20717.t1"/>
    <property type="gene ID" value="PDA_v2.g20717"/>
</dbReference>
<sequence length="90" mass="9108">MKFTLLLLALFVTLVQGSLHLVKRQVTGDSVVATVGGGLQGVPAGSVVTSPLDPRPGVQTDPFRPSVVSIAGIPGAVQNIPPGSKVIPGK</sequence>
<organism evidence="2 5">
    <name type="scientific">Panagrolaimus davidi</name>
    <dbReference type="NCBI Taxonomy" id="227884"/>
    <lineage>
        <taxon>Eukaryota</taxon>
        <taxon>Metazoa</taxon>
        <taxon>Ecdysozoa</taxon>
        <taxon>Nematoda</taxon>
        <taxon>Chromadorea</taxon>
        <taxon>Rhabditida</taxon>
        <taxon>Tylenchina</taxon>
        <taxon>Panagrolaimomorpha</taxon>
        <taxon>Panagrolaimoidea</taxon>
        <taxon>Panagrolaimidae</taxon>
        <taxon>Panagrolaimus</taxon>
    </lineage>
</organism>
<proteinExistence type="predicted"/>
<evidence type="ECO:0000256" key="1">
    <source>
        <dbReference type="SAM" id="SignalP"/>
    </source>
</evidence>
<feature type="signal peptide" evidence="1">
    <location>
        <begin position="1"/>
        <end position="17"/>
    </location>
</feature>
<reference evidence="3 4" key="1">
    <citation type="submission" date="2022-11" db="UniProtKB">
        <authorList>
            <consortium name="WormBaseParasite"/>
        </authorList>
    </citation>
    <scope>IDENTIFICATION</scope>
</reference>
<feature type="chain" id="PRO_5038275923" evidence="1">
    <location>
        <begin position="18"/>
        <end position="90"/>
    </location>
</feature>
<dbReference type="Proteomes" id="UP000887578">
    <property type="component" value="Unplaced"/>
</dbReference>
<evidence type="ECO:0000313" key="3">
    <source>
        <dbReference type="WBParaSite" id="PDA_v2.g20717.t1"/>
    </source>
</evidence>
<protein>
    <submittedName>
        <fullName evidence="3 4">Uncharacterized protein</fullName>
    </submittedName>
</protein>
<evidence type="ECO:0000313" key="4">
    <source>
        <dbReference type="WBParaSite" id="PDA_v2.g27805.t1"/>
    </source>
</evidence>
<evidence type="ECO:0000313" key="2">
    <source>
        <dbReference type="Proteomes" id="UP000887578"/>
    </source>
</evidence>
<evidence type="ECO:0000313" key="5">
    <source>
        <dbReference type="WBParaSite" id="PDA_v2.g9248.t1"/>
    </source>
</evidence>
<dbReference type="AlphaFoldDB" id="A0A914QZ96"/>
<keyword evidence="1" id="KW-0732">Signal</keyword>